<feature type="transmembrane region" description="Helical" evidence="1">
    <location>
        <begin position="137"/>
        <end position="161"/>
    </location>
</feature>
<keyword evidence="1" id="KW-0812">Transmembrane</keyword>
<keyword evidence="3" id="KW-1185">Reference proteome</keyword>
<comment type="caution">
    <text evidence="2">The sequence shown here is derived from an EMBL/GenBank/DDBJ whole genome shotgun (WGS) entry which is preliminary data.</text>
</comment>
<dbReference type="Proteomes" id="UP000011096">
    <property type="component" value="Unassembled WGS sequence"/>
</dbReference>
<name>A0A7J6JPN4_COLFN</name>
<dbReference type="GeneID" id="43618512"/>
<protein>
    <submittedName>
        <fullName evidence="2">Uncharacterized protein</fullName>
    </submittedName>
</protein>
<dbReference type="EMBL" id="ANPB02000001">
    <property type="protein sequence ID" value="KAF4492746.1"/>
    <property type="molecule type" value="Genomic_DNA"/>
</dbReference>
<dbReference type="InParanoid" id="A0A7J6JPN4"/>
<evidence type="ECO:0000313" key="3">
    <source>
        <dbReference type="Proteomes" id="UP000011096"/>
    </source>
</evidence>
<accession>A0A7J6JPN4</accession>
<organism evidence="2 3">
    <name type="scientific">Colletotrichum fructicola (strain Nara gc5)</name>
    <name type="common">Anthracnose fungus</name>
    <name type="synonym">Colletotrichum gloeosporioides (strain Nara gc5)</name>
    <dbReference type="NCBI Taxonomy" id="1213859"/>
    <lineage>
        <taxon>Eukaryota</taxon>
        <taxon>Fungi</taxon>
        <taxon>Dikarya</taxon>
        <taxon>Ascomycota</taxon>
        <taxon>Pezizomycotina</taxon>
        <taxon>Sordariomycetes</taxon>
        <taxon>Hypocreomycetidae</taxon>
        <taxon>Glomerellales</taxon>
        <taxon>Glomerellaceae</taxon>
        <taxon>Colletotrichum</taxon>
        <taxon>Colletotrichum gloeosporioides species complex</taxon>
    </lineage>
</organism>
<dbReference type="AlphaFoldDB" id="A0A7J6JPN4"/>
<keyword evidence="1" id="KW-0472">Membrane</keyword>
<evidence type="ECO:0000256" key="1">
    <source>
        <dbReference type="SAM" id="Phobius"/>
    </source>
</evidence>
<reference evidence="2 3" key="1">
    <citation type="submission" date="2012-08" db="EMBL/GenBank/DDBJ databases">
        <authorList>
            <person name="Gan P.H.P."/>
            <person name="Ikeda K."/>
            <person name="Irieda H."/>
            <person name="Narusaka M."/>
            <person name="O'Connell R.J."/>
            <person name="Narusaka Y."/>
            <person name="Takano Y."/>
            <person name="Kubo Y."/>
            <person name="Shirasu K."/>
        </authorList>
    </citation>
    <scope>NUCLEOTIDE SEQUENCE [LARGE SCALE GENOMIC DNA]</scope>
    <source>
        <strain evidence="2 3">Nara gc5</strain>
    </source>
</reference>
<dbReference type="RefSeq" id="XP_066009953.1">
    <property type="nucleotide sequence ID" value="XM_066150834.1"/>
</dbReference>
<proteinExistence type="predicted"/>
<keyword evidence="1" id="KW-1133">Transmembrane helix</keyword>
<dbReference type="OrthoDB" id="5388417at2759"/>
<gene>
    <name evidence="2" type="ORF">CGGC5_v001444</name>
</gene>
<reference evidence="2 3" key="2">
    <citation type="submission" date="2020-04" db="EMBL/GenBank/DDBJ databases">
        <title>Genome sequencing and assembly of multiple isolates from the Colletotrichum gloeosporioides species complex.</title>
        <authorList>
            <person name="Gan P."/>
            <person name="Shirasu K."/>
        </authorList>
    </citation>
    <scope>NUCLEOTIDE SEQUENCE [LARGE SCALE GENOMIC DNA]</scope>
    <source>
        <strain evidence="2 3">Nara gc5</strain>
    </source>
</reference>
<evidence type="ECO:0000313" key="2">
    <source>
        <dbReference type="EMBL" id="KAF4492746.1"/>
    </source>
</evidence>
<sequence length="299" mass="34079">MGTELWIPRKGRWEQRGEEKERARGDANFRSAGWRLSSLVLDLSAFFTTTSDGPPPPREDLIPYFRSLFNNYLEYRSLPRLRPTPPKGIFSVINTKRHEATTMPSIQNLISRNNSPVVRRSDSHIVVRRGDDDGGDMLNLMIVVLALIFFALLLISTLFLMRRMRRQQRMQEQMLPTYQEVKSVRNHHNLTIQTSQDGRSSVLYIGGENGRSPMLQNPASAPHSPDNVPEIHITFPDEQDEGGRRKSGRVLVVRVGDGGSVGLEPVREELPAYEKDSKSQFYSVDMDSIGGLREKERFN</sequence>